<dbReference type="OrthoDB" id="9799862at2"/>
<sequence length="77" mass="8877">MIILTRLNDEKFTLNALYIEQIQSFPDTTITLTTGKKIVVKEKEHDVSEMIEHFYKRIGLTPLIRRPDQTGSGEKEG</sequence>
<accession>A0A1D7QVZ2</accession>
<dbReference type="InterPro" id="IPR009384">
    <property type="entry name" value="SwrD-like"/>
</dbReference>
<keyword evidence="1" id="KW-0282">Flagellum</keyword>
<dbReference type="RefSeq" id="WP_069366681.1">
    <property type="nucleotide sequence ID" value="NZ_CP012502.1"/>
</dbReference>
<name>A0A1D7QVZ2_9BACI</name>
<keyword evidence="2" id="KW-1185">Reference proteome</keyword>
<dbReference type="PANTHER" id="PTHR39185:SF1">
    <property type="entry name" value="SWARMING MOTILITY PROTEIN SWRD"/>
    <property type="match status" value="1"/>
</dbReference>
<keyword evidence="1" id="KW-0966">Cell projection</keyword>
<evidence type="ECO:0000313" key="1">
    <source>
        <dbReference type="EMBL" id="AOM83180.1"/>
    </source>
</evidence>
<dbReference type="Pfam" id="PF06289">
    <property type="entry name" value="FlbD"/>
    <property type="match status" value="1"/>
</dbReference>
<keyword evidence="1" id="KW-0969">Cilium</keyword>
<dbReference type="EMBL" id="CP012502">
    <property type="protein sequence ID" value="AOM83180.1"/>
    <property type="molecule type" value="Genomic_DNA"/>
</dbReference>
<evidence type="ECO:0000313" key="2">
    <source>
        <dbReference type="Proteomes" id="UP000094463"/>
    </source>
</evidence>
<protein>
    <submittedName>
        <fullName evidence="1">Flagellar protein flbD</fullName>
    </submittedName>
</protein>
<dbReference type="PATRIC" id="fig|632773.3.peg.1907"/>
<dbReference type="AlphaFoldDB" id="A0A1D7QVZ2"/>
<gene>
    <name evidence="1" type="primary">flbD</name>
    <name evidence="1" type="ORF">BBEV_1819</name>
</gene>
<dbReference type="KEGG" id="bbev:BBEV_1819"/>
<reference evidence="1 2" key="1">
    <citation type="submission" date="2015-08" db="EMBL/GenBank/DDBJ databases">
        <title>The complete genome sequence of Bacillus beveridgei MLTeJB.</title>
        <authorList>
            <person name="Hanson T.E."/>
            <person name="Mesa C."/>
            <person name="Basesman S.M."/>
            <person name="Oremland R.S."/>
        </authorList>
    </citation>
    <scope>NUCLEOTIDE SEQUENCE [LARGE SCALE GENOMIC DNA]</scope>
    <source>
        <strain evidence="1 2">MLTeJB</strain>
    </source>
</reference>
<dbReference type="PANTHER" id="PTHR39185">
    <property type="entry name" value="SWARMING MOTILITY PROTEIN SWRD"/>
    <property type="match status" value="1"/>
</dbReference>
<organism evidence="1 2">
    <name type="scientific">Salisediminibacterium beveridgei</name>
    <dbReference type="NCBI Taxonomy" id="632773"/>
    <lineage>
        <taxon>Bacteria</taxon>
        <taxon>Bacillati</taxon>
        <taxon>Bacillota</taxon>
        <taxon>Bacilli</taxon>
        <taxon>Bacillales</taxon>
        <taxon>Bacillaceae</taxon>
        <taxon>Salisediminibacterium</taxon>
    </lineage>
</organism>
<proteinExistence type="predicted"/>
<dbReference type="Proteomes" id="UP000094463">
    <property type="component" value="Chromosome"/>
</dbReference>
<dbReference type="STRING" id="632773.BBEV_1819"/>